<evidence type="ECO:0000259" key="6">
    <source>
        <dbReference type="PROSITE" id="PS51194"/>
    </source>
</evidence>
<reference evidence="8 10" key="2">
    <citation type="submission" date="2019-03" db="EMBL/GenBank/DDBJ databases">
        <title>Genomic Encyclopedia of Type Strains, Phase IV (KMG-IV): sequencing the most valuable type-strain genomes for metagenomic binning, comparative biology and taxonomic classification.</title>
        <authorList>
            <person name="Goeker M."/>
        </authorList>
    </citation>
    <scope>NUCLEOTIDE SEQUENCE [LARGE SCALE GENOMIC DNA]</scope>
    <source>
        <strain evidence="8 10">DSM 20580</strain>
    </source>
</reference>
<dbReference type="EMBL" id="UGNP01000001">
    <property type="protein sequence ID" value="STX09290.1"/>
    <property type="molecule type" value="Genomic_DNA"/>
</dbReference>
<dbReference type="GO" id="GO:0005737">
    <property type="term" value="C:cytoplasm"/>
    <property type="evidence" value="ECO:0007669"/>
    <property type="project" value="TreeGrafter"/>
</dbReference>
<keyword evidence="3 7" id="KW-0347">Helicase</keyword>
<keyword evidence="10" id="KW-1185">Reference proteome</keyword>
<evidence type="ECO:0000313" key="9">
    <source>
        <dbReference type="Proteomes" id="UP000254330"/>
    </source>
</evidence>
<dbReference type="PANTHER" id="PTHR13710:SF84">
    <property type="entry name" value="ATP-DEPENDENT DNA HELICASE RECS-RELATED"/>
    <property type="match status" value="1"/>
</dbReference>
<keyword evidence="4" id="KW-0067">ATP-binding</keyword>
<dbReference type="EC" id="3.6.4.12" evidence="7"/>
<dbReference type="PANTHER" id="PTHR13710">
    <property type="entry name" value="DNA HELICASE RECQ FAMILY MEMBER"/>
    <property type="match status" value="1"/>
</dbReference>
<keyword evidence="2 7" id="KW-0378">Hydrolase</keyword>
<keyword evidence="1" id="KW-0547">Nucleotide-binding</keyword>
<dbReference type="Pfam" id="PF00270">
    <property type="entry name" value="DEAD"/>
    <property type="match status" value="1"/>
</dbReference>
<dbReference type="OrthoDB" id="9763310at2"/>
<dbReference type="NCBIfam" id="TIGR00614">
    <property type="entry name" value="recQ_fam"/>
    <property type="match status" value="1"/>
</dbReference>
<evidence type="ECO:0000256" key="3">
    <source>
        <dbReference type="ARBA" id="ARBA00022806"/>
    </source>
</evidence>
<evidence type="ECO:0000313" key="10">
    <source>
        <dbReference type="Proteomes" id="UP000294641"/>
    </source>
</evidence>
<gene>
    <name evidence="7" type="primary">recQ</name>
    <name evidence="8" type="ORF">DFR61_11058</name>
    <name evidence="7" type="ORF">NCTC10597_00962</name>
</gene>
<evidence type="ECO:0000313" key="7">
    <source>
        <dbReference type="EMBL" id="STX09290.1"/>
    </source>
</evidence>
<proteinExistence type="predicted"/>
<feature type="domain" description="Helicase C-terminal" evidence="6">
    <location>
        <begin position="217"/>
        <end position="366"/>
    </location>
</feature>
<name>A0A8B4Q9A4_9BACL</name>
<dbReference type="Proteomes" id="UP000294641">
    <property type="component" value="Unassembled WGS sequence"/>
</dbReference>
<dbReference type="InterPro" id="IPR001650">
    <property type="entry name" value="Helicase_C-like"/>
</dbReference>
<dbReference type="Pfam" id="PF00271">
    <property type="entry name" value="Helicase_C"/>
    <property type="match status" value="1"/>
</dbReference>
<dbReference type="GO" id="GO:0006310">
    <property type="term" value="P:DNA recombination"/>
    <property type="evidence" value="ECO:0007669"/>
    <property type="project" value="InterPro"/>
</dbReference>
<dbReference type="GO" id="GO:0043138">
    <property type="term" value="F:3'-5' DNA helicase activity"/>
    <property type="evidence" value="ECO:0007669"/>
    <property type="project" value="TreeGrafter"/>
</dbReference>
<accession>A0A8B4Q9A4</accession>
<dbReference type="GO" id="GO:0005524">
    <property type="term" value="F:ATP binding"/>
    <property type="evidence" value="ECO:0007669"/>
    <property type="project" value="UniProtKB-KW"/>
</dbReference>
<evidence type="ECO:0000256" key="1">
    <source>
        <dbReference type="ARBA" id="ARBA00022741"/>
    </source>
</evidence>
<dbReference type="CDD" id="cd17920">
    <property type="entry name" value="DEXHc_RecQ"/>
    <property type="match status" value="1"/>
</dbReference>
<dbReference type="GO" id="GO:0016787">
    <property type="term" value="F:hydrolase activity"/>
    <property type="evidence" value="ECO:0007669"/>
    <property type="project" value="UniProtKB-KW"/>
</dbReference>
<dbReference type="PROSITE" id="PS51194">
    <property type="entry name" value="HELICASE_CTER"/>
    <property type="match status" value="1"/>
</dbReference>
<dbReference type="InterPro" id="IPR011545">
    <property type="entry name" value="DEAD/DEAH_box_helicase_dom"/>
</dbReference>
<evidence type="ECO:0000256" key="2">
    <source>
        <dbReference type="ARBA" id="ARBA00022801"/>
    </source>
</evidence>
<evidence type="ECO:0000259" key="5">
    <source>
        <dbReference type="PROSITE" id="PS51192"/>
    </source>
</evidence>
<dbReference type="GO" id="GO:0006281">
    <property type="term" value="P:DNA repair"/>
    <property type="evidence" value="ECO:0007669"/>
    <property type="project" value="TreeGrafter"/>
</dbReference>
<dbReference type="InterPro" id="IPR027417">
    <property type="entry name" value="P-loop_NTPase"/>
</dbReference>
<dbReference type="PROSITE" id="PS51192">
    <property type="entry name" value="HELICASE_ATP_BIND_1"/>
    <property type="match status" value="1"/>
</dbReference>
<organism evidence="7 9">
    <name type="scientific">Kurthia zopfii</name>
    <dbReference type="NCBI Taxonomy" id="1650"/>
    <lineage>
        <taxon>Bacteria</taxon>
        <taxon>Bacillati</taxon>
        <taxon>Bacillota</taxon>
        <taxon>Bacilli</taxon>
        <taxon>Bacillales</taxon>
        <taxon>Caryophanaceae</taxon>
        <taxon>Kurthia</taxon>
    </lineage>
</organism>
<dbReference type="RefSeq" id="WP_109348659.1">
    <property type="nucleotide sequence ID" value="NZ_BJUE01000014.1"/>
</dbReference>
<dbReference type="EMBL" id="SNZG01000010">
    <property type="protein sequence ID" value="TDR39841.1"/>
    <property type="molecule type" value="Genomic_DNA"/>
</dbReference>
<dbReference type="InterPro" id="IPR004589">
    <property type="entry name" value="DNA_helicase_ATP-dep_RecQ"/>
</dbReference>
<dbReference type="SUPFAM" id="SSF52540">
    <property type="entry name" value="P-loop containing nucleoside triphosphate hydrolases"/>
    <property type="match status" value="1"/>
</dbReference>
<dbReference type="SMART" id="SM00490">
    <property type="entry name" value="HELICc"/>
    <property type="match status" value="1"/>
</dbReference>
<protein>
    <submittedName>
        <fullName evidence="7 8">ATP-dependent DNA helicase RecQ</fullName>
        <ecNumber evidence="7">3.6.4.12</ecNumber>
    </submittedName>
</protein>
<dbReference type="GO" id="GO:0030894">
    <property type="term" value="C:replisome"/>
    <property type="evidence" value="ECO:0007669"/>
    <property type="project" value="TreeGrafter"/>
</dbReference>
<evidence type="ECO:0000313" key="8">
    <source>
        <dbReference type="EMBL" id="TDR39841.1"/>
    </source>
</evidence>
<dbReference type="SMART" id="SM00487">
    <property type="entry name" value="DEXDc"/>
    <property type="match status" value="1"/>
</dbReference>
<dbReference type="GO" id="GO:0009378">
    <property type="term" value="F:four-way junction helicase activity"/>
    <property type="evidence" value="ECO:0007669"/>
    <property type="project" value="TreeGrafter"/>
</dbReference>
<dbReference type="AlphaFoldDB" id="A0A8B4Q9A4"/>
<reference evidence="7 9" key="1">
    <citation type="submission" date="2018-06" db="EMBL/GenBank/DDBJ databases">
        <authorList>
            <consortium name="Pathogen Informatics"/>
            <person name="Doyle S."/>
        </authorList>
    </citation>
    <scope>NUCLEOTIDE SEQUENCE [LARGE SCALE GENOMIC DNA]</scope>
    <source>
        <strain evidence="7 9">NCTC10597</strain>
    </source>
</reference>
<dbReference type="GO" id="GO:0043590">
    <property type="term" value="C:bacterial nucleoid"/>
    <property type="evidence" value="ECO:0007669"/>
    <property type="project" value="TreeGrafter"/>
</dbReference>
<dbReference type="Proteomes" id="UP000254330">
    <property type="component" value="Unassembled WGS sequence"/>
</dbReference>
<dbReference type="GO" id="GO:0003676">
    <property type="term" value="F:nucleic acid binding"/>
    <property type="evidence" value="ECO:0007669"/>
    <property type="project" value="InterPro"/>
</dbReference>
<comment type="caution">
    <text evidence="7">The sequence shown here is derived from an EMBL/GenBank/DDBJ whole genome shotgun (WGS) entry which is preliminary data.</text>
</comment>
<dbReference type="FunFam" id="3.40.50.300:FF:001363">
    <property type="entry name" value="ATP-dependent DNA helicase RecQ"/>
    <property type="match status" value="1"/>
</dbReference>
<dbReference type="Gene3D" id="3.40.50.300">
    <property type="entry name" value="P-loop containing nucleotide triphosphate hydrolases"/>
    <property type="match status" value="2"/>
</dbReference>
<sequence length="479" mass="54889">MLESFLKKHFGYESFRTGQKEVIEAVIDKQDVVALLPTGSGKSICYQLPAYILDGAVLVISPLLSLMQDQVEQLKKNGEKRVIAINSFLTRDQRQQVFSNLSNYRFIFVSPEMFSSNMFQNAIRDVKLSLIAVDEAHCISQWGFDFRPEYLQIGEFLNRGNRPPILALTATATEQVILDIQNYLGMKEATKWISSVDRLNIAYQVIRTSNHSEKNNWIIQHVAETVGPGIVYTQSRKKTLEITNLLKEKNVRVEAYHAGMDAQDRQLIQHQYIAGDLDWIISTNAFGMGVHKPDIRQIIHDHMPSNTASYVQEVGRAGRDGEQSYATLLYSNEDEKFTKSVATMDYPNEYQMEQYDSYRLQGINPTAMVTDHVIAETSFRILHYWMSRFSLDEVKVQIQKMQIEKINEVELLKNSLLGEQCIRKGLNRYFGQNLESKPTLCCSNCGLPDSFIPINPKELVKAADELSWKDRITQLFMVK</sequence>
<evidence type="ECO:0000256" key="4">
    <source>
        <dbReference type="ARBA" id="ARBA00022840"/>
    </source>
</evidence>
<feature type="domain" description="Helicase ATP-binding" evidence="5">
    <location>
        <begin position="23"/>
        <end position="190"/>
    </location>
</feature>
<dbReference type="InterPro" id="IPR014001">
    <property type="entry name" value="Helicase_ATP-bd"/>
</dbReference>